<evidence type="ECO:0000256" key="1">
    <source>
        <dbReference type="SAM" id="MobiDB-lite"/>
    </source>
</evidence>
<evidence type="ECO:0000313" key="2">
    <source>
        <dbReference type="EMBL" id="RGD58858.1"/>
    </source>
</evidence>
<protein>
    <submittedName>
        <fullName evidence="2">Uncharacterized protein</fullName>
    </submittedName>
</protein>
<evidence type="ECO:0000313" key="3">
    <source>
        <dbReference type="Proteomes" id="UP000263377"/>
    </source>
</evidence>
<comment type="caution">
    <text evidence="2">The sequence shown here is derived from an EMBL/GenBank/DDBJ whole genome shotgun (WGS) entry which is preliminary data.</text>
</comment>
<reference evidence="2 3" key="1">
    <citation type="submission" date="2018-08" db="EMBL/GenBank/DDBJ databases">
        <title>Diversity &amp; Physiological Properties of Lignin-Decomposing Actinobacteria from Soil.</title>
        <authorList>
            <person name="Roh S.G."/>
            <person name="Kim S.B."/>
        </authorList>
    </citation>
    <scope>NUCLEOTIDE SEQUENCE [LARGE SCALE GENOMIC DNA]</scope>
    <source>
        <strain evidence="2 3">MMS17-GH009</strain>
    </source>
</reference>
<proteinExistence type="predicted"/>
<gene>
    <name evidence="2" type="ORF">DR950_14675</name>
</gene>
<keyword evidence="3" id="KW-1185">Reference proteome</keyword>
<sequence>MGASGVTDEGQGVRTAVRCPDCGGTAVRSVGQFLLRGRELRWDAERFCPQCVAVCCDWGQEAARGSRSGRPGNSSTSCGTSA</sequence>
<dbReference type="AlphaFoldDB" id="A0A372ZSH2"/>
<organism evidence="2 3">
    <name type="scientific">Kitasatospora xanthocidica</name>
    <dbReference type="NCBI Taxonomy" id="83382"/>
    <lineage>
        <taxon>Bacteria</taxon>
        <taxon>Bacillati</taxon>
        <taxon>Actinomycetota</taxon>
        <taxon>Actinomycetes</taxon>
        <taxon>Kitasatosporales</taxon>
        <taxon>Streptomycetaceae</taxon>
        <taxon>Kitasatospora</taxon>
    </lineage>
</organism>
<feature type="region of interest" description="Disordered" evidence="1">
    <location>
        <begin position="62"/>
        <end position="82"/>
    </location>
</feature>
<dbReference type="Proteomes" id="UP000263377">
    <property type="component" value="Unassembled WGS sequence"/>
</dbReference>
<name>A0A372ZSH2_9ACTN</name>
<feature type="compositionally biased region" description="Low complexity" evidence="1">
    <location>
        <begin position="65"/>
        <end position="82"/>
    </location>
</feature>
<dbReference type="EMBL" id="QVIG01000001">
    <property type="protein sequence ID" value="RGD58858.1"/>
    <property type="molecule type" value="Genomic_DNA"/>
</dbReference>
<accession>A0A372ZSH2</accession>